<dbReference type="EMBL" id="JACHFQ010000001">
    <property type="protein sequence ID" value="MBB5225141.1"/>
    <property type="molecule type" value="Genomic_DNA"/>
</dbReference>
<gene>
    <name evidence="1" type="ORF">HNP76_000481</name>
</gene>
<dbReference type="RefSeq" id="WP_184657096.1">
    <property type="nucleotide sequence ID" value="NZ_CP031518.1"/>
</dbReference>
<accession>A0A7W8G7I6</accession>
<evidence type="ECO:0000313" key="2">
    <source>
        <dbReference type="Proteomes" id="UP000518887"/>
    </source>
</evidence>
<name>A0A7W8G7I6_9SPIR</name>
<sequence>MSGALAYVQNQILEFSLEEQLYLLAYIANNVNKKNKAKHTSAKKKSYFGALKNKISYIAPDFDEPLADFAEYM</sequence>
<evidence type="ECO:0008006" key="3">
    <source>
        <dbReference type="Google" id="ProtNLM"/>
    </source>
</evidence>
<evidence type="ECO:0000313" key="1">
    <source>
        <dbReference type="EMBL" id="MBB5225141.1"/>
    </source>
</evidence>
<reference evidence="1 2" key="1">
    <citation type="submission" date="2020-08" db="EMBL/GenBank/DDBJ databases">
        <title>Genomic Encyclopedia of Type Strains, Phase IV (KMG-IV): sequencing the most valuable type-strain genomes for metagenomic binning, comparative biology and taxonomic classification.</title>
        <authorList>
            <person name="Goeker M."/>
        </authorList>
    </citation>
    <scope>NUCLEOTIDE SEQUENCE [LARGE SCALE GENOMIC DNA]</scope>
    <source>
        <strain evidence="1 2">DSM 103462</strain>
    </source>
</reference>
<keyword evidence="2" id="KW-1185">Reference proteome</keyword>
<dbReference type="AlphaFoldDB" id="A0A7W8G7I6"/>
<proteinExistence type="predicted"/>
<protein>
    <recommendedName>
        <fullName evidence="3">DUF2281 domain-containing protein</fullName>
    </recommendedName>
</protein>
<comment type="caution">
    <text evidence="1">The sequence shown here is derived from an EMBL/GenBank/DDBJ whole genome shotgun (WGS) entry which is preliminary data.</text>
</comment>
<dbReference type="Proteomes" id="UP000518887">
    <property type="component" value="Unassembled WGS sequence"/>
</dbReference>
<organism evidence="1 2">
    <name type="scientific">Treponema ruminis</name>
    <dbReference type="NCBI Taxonomy" id="744515"/>
    <lineage>
        <taxon>Bacteria</taxon>
        <taxon>Pseudomonadati</taxon>
        <taxon>Spirochaetota</taxon>
        <taxon>Spirochaetia</taxon>
        <taxon>Spirochaetales</taxon>
        <taxon>Treponemataceae</taxon>
        <taxon>Treponema</taxon>
    </lineage>
</organism>